<evidence type="ECO:0008006" key="6">
    <source>
        <dbReference type="Google" id="ProtNLM"/>
    </source>
</evidence>
<feature type="transmembrane region" description="Helical" evidence="1">
    <location>
        <begin position="184"/>
        <end position="202"/>
    </location>
</feature>
<organism evidence="4 5">
    <name type="scientific">Roseomonas nitratireducens</name>
    <dbReference type="NCBI Taxonomy" id="2820810"/>
    <lineage>
        <taxon>Bacteria</taxon>
        <taxon>Pseudomonadati</taxon>
        <taxon>Pseudomonadota</taxon>
        <taxon>Alphaproteobacteria</taxon>
        <taxon>Acetobacterales</taxon>
        <taxon>Roseomonadaceae</taxon>
        <taxon>Roseomonas</taxon>
    </lineage>
</organism>
<feature type="transmembrane region" description="Helical" evidence="1">
    <location>
        <begin position="251"/>
        <end position="274"/>
    </location>
</feature>
<evidence type="ECO:0000259" key="2">
    <source>
        <dbReference type="Pfam" id="PF19830"/>
    </source>
</evidence>
<feature type="transmembrane region" description="Helical" evidence="1">
    <location>
        <begin position="395"/>
        <end position="414"/>
    </location>
</feature>
<name>A0ABS4ARL0_9PROT</name>
<dbReference type="Pfam" id="PF25853">
    <property type="entry name" value="DUF6311_C"/>
    <property type="match status" value="1"/>
</dbReference>
<dbReference type="EMBL" id="JAGIYZ010000006">
    <property type="protein sequence ID" value="MBP0463971.1"/>
    <property type="molecule type" value="Genomic_DNA"/>
</dbReference>
<dbReference type="RefSeq" id="WP_209351338.1">
    <property type="nucleotide sequence ID" value="NZ_JAGIYZ010000006.1"/>
</dbReference>
<feature type="transmembrane region" description="Helical" evidence="1">
    <location>
        <begin position="214"/>
        <end position="239"/>
    </location>
</feature>
<dbReference type="Pfam" id="PF19830">
    <property type="entry name" value="DUF6311"/>
    <property type="match status" value="1"/>
</dbReference>
<proteinExistence type="predicted"/>
<keyword evidence="1" id="KW-0472">Membrane</keyword>
<keyword evidence="1" id="KW-0812">Transmembrane</keyword>
<comment type="caution">
    <text evidence="4">The sequence shown here is derived from an EMBL/GenBank/DDBJ whole genome shotgun (WGS) entry which is preliminary data.</text>
</comment>
<feature type="domain" description="DUF6311" evidence="3">
    <location>
        <begin position="457"/>
        <end position="564"/>
    </location>
</feature>
<accession>A0ABS4ARL0</accession>
<gene>
    <name evidence="4" type="ORF">J5Y09_08615</name>
</gene>
<feature type="transmembrane region" description="Helical" evidence="1">
    <location>
        <begin position="351"/>
        <end position="375"/>
    </location>
</feature>
<evidence type="ECO:0000313" key="4">
    <source>
        <dbReference type="EMBL" id="MBP0463971.1"/>
    </source>
</evidence>
<feature type="transmembrane region" description="Helical" evidence="1">
    <location>
        <begin position="136"/>
        <end position="154"/>
    </location>
</feature>
<reference evidence="4 5" key="1">
    <citation type="submission" date="2021-03" db="EMBL/GenBank/DDBJ databases">
        <authorList>
            <person name="So Y."/>
        </authorList>
    </citation>
    <scope>NUCLEOTIDE SEQUENCE [LARGE SCALE GENOMIC DNA]</scope>
    <source>
        <strain evidence="4 5">PWR1</strain>
    </source>
</reference>
<keyword evidence="5" id="KW-1185">Reference proteome</keyword>
<evidence type="ECO:0000259" key="3">
    <source>
        <dbReference type="Pfam" id="PF25853"/>
    </source>
</evidence>
<feature type="domain" description="DUF6311" evidence="2">
    <location>
        <begin position="45"/>
        <end position="433"/>
    </location>
</feature>
<dbReference type="InterPro" id="IPR058671">
    <property type="entry name" value="DUF6311_C"/>
</dbReference>
<keyword evidence="1" id="KW-1133">Transmembrane helix</keyword>
<protein>
    <recommendedName>
        <fullName evidence="6">Glycosyltransferase RgtA/B/C/D-like domain-containing protein</fullName>
    </recommendedName>
</protein>
<dbReference type="InterPro" id="IPR046278">
    <property type="entry name" value="DUF6311"/>
</dbReference>
<evidence type="ECO:0000256" key="1">
    <source>
        <dbReference type="SAM" id="Phobius"/>
    </source>
</evidence>
<dbReference type="Proteomes" id="UP000680815">
    <property type="component" value="Unassembled WGS sequence"/>
</dbReference>
<feature type="transmembrane region" description="Helical" evidence="1">
    <location>
        <begin position="321"/>
        <end position="339"/>
    </location>
</feature>
<evidence type="ECO:0000313" key="5">
    <source>
        <dbReference type="Proteomes" id="UP000680815"/>
    </source>
</evidence>
<feature type="transmembrane region" description="Helical" evidence="1">
    <location>
        <begin position="34"/>
        <end position="55"/>
    </location>
</feature>
<sequence length="567" mass="58683">MIVAAQQTRTCPGVRPAAKPPAVVPRIQPLSPRLAAALSYGFALLLGAGLALALFPAEMLVPRAGGAFAPQGDAAQHAIAQRYFLADDWRWPLLTAANLRPPEGVNIAFVDGIPLLALLLKAAFPLLPEGFHGIGLWYAIAWTLQPVAAVWALRGAGETRLLPAIGVALAASAMPSFVNRYGHAALTGHFCLLLALGAYARLVRGGGVAGWAGAAGLAVGTLLVHPYLAAMALALLAAVPTTLLLRGDRRWIGAAGGLVATVAAVFGTMAMLGYLGATGDGGYGDFALNLLSPVWPYRSLVLGWLVEREVDATGHGGWEGYNWLGLGLLAGLVLLVAAAPRAVGSALRRHAGLALALAGLTLLALSFRVGAGGAVLVDLGDPPGFLEQFRASGRFFWPVGLALLVGAAALLARLPRFGPVAVLALGLLQFADAAPNRAALAAWAGQRQPWTVEATPLRALLAEARSVAIFPTWPCVPKPDTLGDHGRQLQVLNLAAERGVTANTMYVARWRGERPRCDDAAAIAAPLAPGELRIVLPGARDQALASMPGAAALCAPLGEVLACRLGR</sequence>